<dbReference type="InterPro" id="IPR013094">
    <property type="entry name" value="AB_hydrolase_3"/>
</dbReference>
<reference evidence="5" key="1">
    <citation type="journal article" date="2023" name="PLoS Negl. Trop. Dis.">
        <title>A genome sequence for Biomphalaria pfeifferi, the major vector snail for the human-infecting parasite Schistosoma mansoni.</title>
        <authorList>
            <person name="Bu L."/>
            <person name="Lu L."/>
            <person name="Laidemitt M.R."/>
            <person name="Zhang S.M."/>
            <person name="Mutuku M."/>
            <person name="Mkoji G."/>
            <person name="Steinauer M."/>
            <person name="Loker E.S."/>
        </authorList>
    </citation>
    <scope>NUCLEOTIDE SEQUENCE</scope>
    <source>
        <strain evidence="5">KasaAsao</strain>
    </source>
</reference>
<organism evidence="5 6">
    <name type="scientific">Biomphalaria pfeifferi</name>
    <name type="common">Bloodfluke planorb</name>
    <name type="synonym">Freshwater snail</name>
    <dbReference type="NCBI Taxonomy" id="112525"/>
    <lineage>
        <taxon>Eukaryota</taxon>
        <taxon>Metazoa</taxon>
        <taxon>Spiralia</taxon>
        <taxon>Lophotrochozoa</taxon>
        <taxon>Mollusca</taxon>
        <taxon>Gastropoda</taxon>
        <taxon>Heterobranchia</taxon>
        <taxon>Euthyneura</taxon>
        <taxon>Panpulmonata</taxon>
        <taxon>Hygrophila</taxon>
        <taxon>Lymnaeoidea</taxon>
        <taxon>Planorbidae</taxon>
        <taxon>Biomphalaria</taxon>
    </lineage>
</organism>
<evidence type="ECO:0000256" key="1">
    <source>
        <dbReference type="ARBA" id="ARBA00010515"/>
    </source>
</evidence>
<dbReference type="GO" id="GO:0052689">
    <property type="term" value="F:carboxylic ester hydrolase activity"/>
    <property type="evidence" value="ECO:0007669"/>
    <property type="project" value="InterPro"/>
</dbReference>
<evidence type="ECO:0000256" key="3">
    <source>
        <dbReference type="PIRSR" id="PIRSR037251-1"/>
    </source>
</evidence>
<feature type="active site" evidence="3">
    <location>
        <position position="189"/>
    </location>
</feature>
<feature type="domain" description="Alpha/beta hydrolase fold-3" evidence="4">
    <location>
        <begin position="111"/>
        <end position="266"/>
    </location>
</feature>
<evidence type="ECO:0000256" key="2">
    <source>
        <dbReference type="ARBA" id="ARBA00022801"/>
    </source>
</evidence>
<name>A0AAD8FE65_BIOPF</name>
<gene>
    <name evidence="5" type="ORF">Bpfe_009643</name>
</gene>
<feature type="active site" evidence="3">
    <location>
        <position position="350"/>
    </location>
</feature>
<dbReference type="GO" id="GO:0016020">
    <property type="term" value="C:membrane"/>
    <property type="evidence" value="ECO:0007669"/>
    <property type="project" value="InterPro"/>
</dbReference>
<dbReference type="InterPro" id="IPR050300">
    <property type="entry name" value="GDXG_lipolytic_enzyme"/>
</dbReference>
<evidence type="ECO:0000313" key="5">
    <source>
        <dbReference type="EMBL" id="KAK0061115.1"/>
    </source>
</evidence>
<dbReference type="PIRSF" id="PIRSF037251">
    <property type="entry name" value="Arylacetamide_deacetylase"/>
    <property type="match status" value="1"/>
</dbReference>
<dbReference type="Pfam" id="PF07859">
    <property type="entry name" value="Abhydrolase_3"/>
    <property type="match status" value="2"/>
</dbReference>
<proteinExistence type="inferred from homology"/>
<accession>A0AAD8FE65</accession>
<protein>
    <submittedName>
        <fullName evidence="5">Arylacetamide deacetylase</fullName>
    </submittedName>
</protein>
<dbReference type="PANTHER" id="PTHR48081">
    <property type="entry name" value="AB HYDROLASE SUPERFAMILY PROTEIN C4A8.06C"/>
    <property type="match status" value="1"/>
</dbReference>
<dbReference type="AlphaFoldDB" id="A0AAD8FE65"/>
<reference evidence="5" key="2">
    <citation type="submission" date="2023-04" db="EMBL/GenBank/DDBJ databases">
        <authorList>
            <person name="Bu L."/>
            <person name="Lu L."/>
            <person name="Laidemitt M.R."/>
            <person name="Zhang S.M."/>
            <person name="Mutuku M."/>
            <person name="Mkoji G."/>
            <person name="Steinauer M."/>
            <person name="Loker E.S."/>
        </authorList>
    </citation>
    <scope>NUCLEOTIDE SEQUENCE</scope>
    <source>
        <strain evidence="5">KasaAsao</strain>
        <tissue evidence="5">Whole Snail</tissue>
    </source>
</reference>
<dbReference type="SUPFAM" id="SSF53474">
    <property type="entry name" value="alpha/beta-Hydrolases"/>
    <property type="match status" value="1"/>
</dbReference>
<keyword evidence="6" id="KW-1185">Reference proteome</keyword>
<evidence type="ECO:0000259" key="4">
    <source>
        <dbReference type="Pfam" id="PF07859"/>
    </source>
</evidence>
<dbReference type="EMBL" id="JASAOG010000032">
    <property type="protein sequence ID" value="KAK0061115.1"/>
    <property type="molecule type" value="Genomic_DNA"/>
</dbReference>
<dbReference type="PANTHER" id="PTHR48081:SF8">
    <property type="entry name" value="ALPHA_BETA HYDROLASE FOLD-3 DOMAIN-CONTAINING PROTEIN-RELATED"/>
    <property type="match status" value="1"/>
</dbReference>
<comment type="caution">
    <text evidence="5">The sequence shown here is derived from an EMBL/GenBank/DDBJ whole genome shotgun (WGS) entry which is preliminary data.</text>
</comment>
<feature type="active site" evidence="3">
    <location>
        <position position="380"/>
    </location>
</feature>
<sequence>MVTWLQKINIFLATIILLISFSLYTSVPADIEDPWIVRTYIAALRSANFLANTIELLSSVSSITTLRYMVEAAYFPIRLPNTLLHIEDFKINGLNVRLYRPKSTLELSPCILYFHGGGWSLFSIDSYDSITRDLAQHTNTVVISVEYRQSPEFSFPVPFDDCLRVTQHILQNGLKYKIDSHRVALLGDSTGANLAATVALRISEEDPGFTPHVRLQVLLQPVLQAFNFDTPSYRLYSDNTFPGRSQILKFWCYYLGIQPTQDVVSSFQKNDHVSPSLRTSIYSHYLSESQLPESVREKSPASSLDRYSNQYDQNLALKVESKVIDPFVSPLLADVLNASPPAYILVAEADVVRDDGLLYASRLRAANVSVELKHVHNQSHFFLAPKLPSGILTFSSAEETWREIYQFISKNL</sequence>
<dbReference type="InterPro" id="IPR029058">
    <property type="entry name" value="AB_hydrolase_fold"/>
</dbReference>
<dbReference type="Gene3D" id="3.40.50.1820">
    <property type="entry name" value="alpha/beta hydrolase"/>
    <property type="match status" value="1"/>
</dbReference>
<dbReference type="InterPro" id="IPR017157">
    <property type="entry name" value="Arylacetamide_deacetylase"/>
</dbReference>
<evidence type="ECO:0000313" key="6">
    <source>
        <dbReference type="Proteomes" id="UP001233172"/>
    </source>
</evidence>
<feature type="domain" description="Alpha/beta hydrolase fold-3" evidence="4">
    <location>
        <begin position="293"/>
        <end position="383"/>
    </location>
</feature>
<comment type="similarity">
    <text evidence="1">Belongs to the 'GDXG' lipolytic enzyme family.</text>
</comment>
<keyword evidence="2" id="KW-0378">Hydrolase</keyword>
<dbReference type="Proteomes" id="UP001233172">
    <property type="component" value="Unassembled WGS sequence"/>
</dbReference>